<evidence type="ECO:0000256" key="1">
    <source>
        <dbReference type="SAM" id="Coils"/>
    </source>
</evidence>
<proteinExistence type="predicted"/>
<evidence type="ECO:0000313" key="4">
    <source>
        <dbReference type="Proteomes" id="UP000518316"/>
    </source>
</evidence>
<dbReference type="InterPro" id="IPR018760">
    <property type="entry name" value="DUF2326"/>
</dbReference>
<gene>
    <name evidence="3" type="ORF">H5S40_10520</name>
</gene>
<dbReference type="SUPFAM" id="SSF52540">
    <property type="entry name" value="P-loop containing nucleoside triphosphate hydrolases"/>
    <property type="match status" value="1"/>
</dbReference>
<reference evidence="3 4" key="1">
    <citation type="submission" date="2020-07" db="EMBL/GenBank/DDBJ databases">
        <title>Description of Limosilactobacillus balticus sp. nov., Limosilactobacillus agrestis sp. nov., Limosilactobacillus albertensis sp. nov., Limosilactobacillus rudii sp. nov., Limosilactobacillus fastidiosus sp. nov., five novel Limosilactobacillus species isolated from the vertebrate gastrointestinal tract, and proposal of 6 subspecies of Limosilactobacillus reuteri adapted to the gastrointestinal tract of specific vertebrate hosts.</title>
        <authorList>
            <person name="Li F."/>
            <person name="Cheng C."/>
            <person name="Zheng J."/>
            <person name="Quevedo R.M."/>
            <person name="Li J."/>
            <person name="Roos S."/>
            <person name="Gaenzle M.G."/>
            <person name="Walter J."/>
        </authorList>
    </citation>
    <scope>NUCLEOTIDE SEQUENCE [LARGE SCALE GENOMIC DNA]</scope>
    <source>
        <strain evidence="3 4">RRLNB_1_1</strain>
    </source>
</reference>
<keyword evidence="1" id="KW-0175">Coiled coil</keyword>
<sequence length="568" mass="66307">MYIKNLRLINEKKDSVIRDVEFHSGVNFIVDANNSKKHNKVGKTTFLKLIDIALGAKDKKYLYFDSETNSSNKKFEEYIKKNKISVELTLTKDEKLTEKDKNNFILYVGLYPNSKRLIDGVRFNYKEYNEKLNEIFFENENNIPTFRELVHSFVRISLKKDDDSFLKNIPRTSNQVYRSIYNYLFNIADPVTNESISSLNKKLKDIKTSLKSFQEINGISSVSESEQILSTLKNDSTIVKSKLNDILSRTEFEKNRKKINEIRSEYTRIIDKIADVKFNITQIEENIRVEKKAAFLPVNNNLYVKFFDEINRLIPDINKTFDDLIKFNAQLNGNKIEYYNNLKNDLTKELTVLESEKNRLLNNNRSFIALIEDNKIDEYEELSKKLVDIENNITTQRTELKTLVEYKKQIEKIQKQIGNLKQQTEKIDYEKNVNLFNEYFRKYANQINGEHPLLTYNPDADAFPLSIRSLDSGTSTGTRKSLIAAYDLAYQKFAEKINKSIPNFIIHDVLENIEGENLKSIINIANLNRTQYIVAILKEKLDSSDISSKEQKKLTLLSLSQDKMLFND</sequence>
<dbReference type="AlphaFoldDB" id="A0A7W3TTS3"/>
<dbReference type="InterPro" id="IPR027417">
    <property type="entry name" value="P-loop_NTPase"/>
</dbReference>
<dbReference type="Pfam" id="PF10088">
    <property type="entry name" value="DUF2326"/>
    <property type="match status" value="1"/>
</dbReference>
<evidence type="ECO:0000313" key="3">
    <source>
        <dbReference type="EMBL" id="MBB1070578.1"/>
    </source>
</evidence>
<accession>A0A7W3TTS3</accession>
<name>A0A7W3TTS3_9LACO</name>
<comment type="caution">
    <text evidence="3">The sequence shown here is derived from an EMBL/GenBank/DDBJ whole genome shotgun (WGS) entry which is preliminary data.</text>
</comment>
<dbReference type="RefSeq" id="WP_182599034.1">
    <property type="nucleotide sequence ID" value="NZ_JACIVC010000070.1"/>
</dbReference>
<organism evidence="3 4">
    <name type="scientific">Limosilactobacillus albertensis</name>
    <dbReference type="NCBI Taxonomy" id="2759752"/>
    <lineage>
        <taxon>Bacteria</taxon>
        <taxon>Bacillati</taxon>
        <taxon>Bacillota</taxon>
        <taxon>Bacilli</taxon>
        <taxon>Lactobacillales</taxon>
        <taxon>Lactobacillaceae</taxon>
        <taxon>Limosilactobacillus</taxon>
    </lineage>
</organism>
<dbReference type="EMBL" id="JACIVC010000070">
    <property type="protein sequence ID" value="MBB1070578.1"/>
    <property type="molecule type" value="Genomic_DNA"/>
</dbReference>
<dbReference type="Proteomes" id="UP000518316">
    <property type="component" value="Unassembled WGS sequence"/>
</dbReference>
<dbReference type="Gene3D" id="3.40.50.300">
    <property type="entry name" value="P-loop containing nucleotide triphosphate hydrolases"/>
    <property type="match status" value="1"/>
</dbReference>
<evidence type="ECO:0000259" key="2">
    <source>
        <dbReference type="Pfam" id="PF10088"/>
    </source>
</evidence>
<protein>
    <submittedName>
        <fullName evidence="3">DUF2326 domain-containing protein</fullName>
    </submittedName>
</protein>
<keyword evidence="4" id="KW-1185">Reference proteome</keyword>
<feature type="domain" description="DUF2326" evidence="2">
    <location>
        <begin position="470"/>
        <end position="561"/>
    </location>
</feature>
<feature type="coiled-coil region" evidence="1">
    <location>
        <begin position="336"/>
        <end position="423"/>
    </location>
</feature>